<dbReference type="RefSeq" id="WP_095680166.1">
    <property type="nucleotide sequence ID" value="NZ_CP016768.2"/>
</dbReference>
<comment type="catalytic activity">
    <reaction evidence="1">
        <text>(7,8-dihydropterin-6-yl)methyl diphosphate + 4-aminobenzoate = 7,8-dihydropteroate + diphosphate</text>
        <dbReference type="Rhea" id="RHEA:19949"/>
        <dbReference type="ChEBI" id="CHEBI:17836"/>
        <dbReference type="ChEBI" id="CHEBI:17839"/>
        <dbReference type="ChEBI" id="CHEBI:33019"/>
        <dbReference type="ChEBI" id="CHEBI:72950"/>
        <dbReference type="EC" id="2.5.1.15"/>
    </reaction>
</comment>
<evidence type="ECO:0000313" key="15">
    <source>
        <dbReference type="Proteomes" id="UP000217153"/>
    </source>
</evidence>
<dbReference type="PROSITE" id="PS00792">
    <property type="entry name" value="DHPS_1"/>
    <property type="match status" value="1"/>
</dbReference>
<dbReference type="GO" id="GO:0004156">
    <property type="term" value="F:dihydropteroate synthase activity"/>
    <property type="evidence" value="ECO:0007669"/>
    <property type="project" value="UniProtKB-EC"/>
</dbReference>
<evidence type="ECO:0000313" key="14">
    <source>
        <dbReference type="EMBL" id="ASY08841.1"/>
    </source>
</evidence>
<dbReference type="PROSITE" id="PS00793">
    <property type="entry name" value="DHPS_2"/>
    <property type="match status" value="1"/>
</dbReference>
<dbReference type="PANTHER" id="PTHR20941:SF1">
    <property type="entry name" value="FOLIC ACID SYNTHESIS PROTEIN FOL1"/>
    <property type="match status" value="1"/>
</dbReference>
<keyword evidence="10 12" id="KW-0289">Folate biosynthesis</keyword>
<evidence type="ECO:0000256" key="10">
    <source>
        <dbReference type="ARBA" id="ARBA00022909"/>
    </source>
</evidence>
<dbReference type="FunFam" id="3.20.20.20:FF:000006">
    <property type="entry name" value="Dihydropteroate synthase"/>
    <property type="match status" value="1"/>
</dbReference>
<dbReference type="PROSITE" id="PS50972">
    <property type="entry name" value="PTERIN_BINDING"/>
    <property type="match status" value="1"/>
</dbReference>
<dbReference type="NCBIfam" id="TIGR01496">
    <property type="entry name" value="DHPS"/>
    <property type="match status" value="1"/>
</dbReference>
<dbReference type="SUPFAM" id="SSF51717">
    <property type="entry name" value="Dihydropteroate synthetase-like"/>
    <property type="match status" value="1"/>
</dbReference>
<dbReference type="OrthoDB" id="9811744at2"/>
<organism evidence="14 15">
    <name type="scientific">Candidatus Nanopelagicus limnae</name>
    <dbReference type="NCBI Taxonomy" id="1884634"/>
    <lineage>
        <taxon>Bacteria</taxon>
        <taxon>Bacillati</taxon>
        <taxon>Actinomycetota</taxon>
        <taxon>Actinomycetes</taxon>
        <taxon>Candidatus Nanopelagicales</taxon>
        <taxon>Candidatus Nanopelagicaceae</taxon>
        <taxon>Candidatus Nanopelagicus</taxon>
    </lineage>
</organism>
<keyword evidence="8 12" id="KW-0479">Metal-binding</keyword>
<sequence length="265" mass="29147">MSRTLVMGILNITPDSFADGGKYLSKEDAITQGRRLIAEGADIIDVGGESTKPGVDRVSEADELERVIPVVTELVKDGAVISVDTMRSEVAKQAIAAGASYINDVSGGLADEKMASVIAQNPKVQYIAMHWRGHSKEMQKQAVYKDVVKEVKDELDERVSQLLKAGIDPEQIILDPGIGFAKESEHNWEILRNIERFQLLGYPLLIGASRKRFLGELVNAPEPDKREAATIALTTELARLKVWGVRTHAVKAHQDAISVVERLRK</sequence>
<dbReference type="GO" id="GO:0046654">
    <property type="term" value="P:tetrahydrofolate biosynthetic process"/>
    <property type="evidence" value="ECO:0007669"/>
    <property type="project" value="UniProtKB-UniPathway"/>
</dbReference>
<evidence type="ECO:0000256" key="9">
    <source>
        <dbReference type="ARBA" id="ARBA00022842"/>
    </source>
</evidence>
<evidence type="ECO:0000256" key="12">
    <source>
        <dbReference type="RuleBase" id="RU361205"/>
    </source>
</evidence>
<dbReference type="Pfam" id="PF00809">
    <property type="entry name" value="Pterin_bind"/>
    <property type="match status" value="1"/>
</dbReference>
<evidence type="ECO:0000256" key="2">
    <source>
        <dbReference type="ARBA" id="ARBA00001946"/>
    </source>
</evidence>
<evidence type="ECO:0000256" key="4">
    <source>
        <dbReference type="ARBA" id="ARBA00009503"/>
    </source>
</evidence>
<dbReference type="KEGG" id="abam:B1s21122_00440"/>
<evidence type="ECO:0000256" key="5">
    <source>
        <dbReference type="ARBA" id="ARBA00012458"/>
    </source>
</evidence>
<dbReference type="Gene3D" id="3.20.20.20">
    <property type="entry name" value="Dihydropteroate synthase-like"/>
    <property type="match status" value="1"/>
</dbReference>
<comment type="similarity">
    <text evidence="4 12">Belongs to the DHPS family.</text>
</comment>
<dbReference type="GO" id="GO:0046656">
    <property type="term" value="P:folic acid biosynthetic process"/>
    <property type="evidence" value="ECO:0007669"/>
    <property type="project" value="UniProtKB-KW"/>
</dbReference>
<comment type="cofactor">
    <cofactor evidence="2 12">
        <name>Mg(2+)</name>
        <dbReference type="ChEBI" id="CHEBI:18420"/>
    </cofactor>
</comment>
<evidence type="ECO:0000256" key="7">
    <source>
        <dbReference type="ARBA" id="ARBA00022679"/>
    </source>
</evidence>
<dbReference type="EMBL" id="CP016768">
    <property type="protein sequence ID" value="ASY08841.1"/>
    <property type="molecule type" value="Genomic_DNA"/>
</dbReference>
<dbReference type="InterPro" id="IPR000489">
    <property type="entry name" value="Pterin-binding_dom"/>
</dbReference>
<evidence type="ECO:0000259" key="13">
    <source>
        <dbReference type="PROSITE" id="PS50972"/>
    </source>
</evidence>
<evidence type="ECO:0000256" key="3">
    <source>
        <dbReference type="ARBA" id="ARBA00004763"/>
    </source>
</evidence>
<proteinExistence type="inferred from homology"/>
<dbReference type="GO" id="GO:0046872">
    <property type="term" value="F:metal ion binding"/>
    <property type="evidence" value="ECO:0007669"/>
    <property type="project" value="UniProtKB-KW"/>
</dbReference>
<dbReference type="InterPro" id="IPR045031">
    <property type="entry name" value="DHP_synth-like"/>
</dbReference>
<evidence type="ECO:0000256" key="6">
    <source>
        <dbReference type="ARBA" id="ARBA00016919"/>
    </source>
</evidence>
<dbReference type="AlphaFoldDB" id="A0A249JWE0"/>
<dbReference type="PANTHER" id="PTHR20941">
    <property type="entry name" value="FOLATE SYNTHESIS PROTEINS"/>
    <property type="match status" value="1"/>
</dbReference>
<name>A0A249JWE0_9ACTN</name>
<feature type="domain" description="Pterin-binding" evidence="13">
    <location>
        <begin position="4"/>
        <end position="258"/>
    </location>
</feature>
<dbReference type="InterPro" id="IPR011005">
    <property type="entry name" value="Dihydropteroate_synth-like_sf"/>
</dbReference>
<evidence type="ECO:0000256" key="1">
    <source>
        <dbReference type="ARBA" id="ARBA00000012"/>
    </source>
</evidence>
<accession>A0A249JWE0</accession>
<keyword evidence="7 12" id="KW-0808">Transferase</keyword>
<keyword evidence="15" id="KW-1185">Reference proteome</keyword>
<dbReference type="GO" id="GO:0005829">
    <property type="term" value="C:cytosol"/>
    <property type="evidence" value="ECO:0007669"/>
    <property type="project" value="TreeGrafter"/>
</dbReference>
<dbReference type="UniPathway" id="UPA00077">
    <property type="reaction ID" value="UER00156"/>
</dbReference>
<comment type="pathway">
    <text evidence="3 12">Cofactor biosynthesis; tetrahydrofolate biosynthesis; 7,8-dihydrofolate from 2-amino-4-hydroxy-6-hydroxymethyl-7,8-dihydropteridine diphosphate and 4-aminobenzoate: step 1/2.</text>
</comment>
<reference evidence="15" key="1">
    <citation type="submission" date="2016-10" db="EMBL/GenBank/DDBJ databases">
        <title>High microdiversification within the ubiquitous acI lineage of Actinobacteria.</title>
        <authorList>
            <person name="Neuenschwander S.M."/>
            <person name="Salcher M."/>
            <person name="Ghai R."/>
            <person name="Pernthaler J."/>
        </authorList>
    </citation>
    <scope>NUCLEOTIDE SEQUENCE [LARGE SCALE GENOMIC DNA]</scope>
</reference>
<protein>
    <recommendedName>
        <fullName evidence="6 12">Dihydropteroate synthase</fullName>
        <shortName evidence="12">DHPS</shortName>
        <ecNumber evidence="5 12">2.5.1.15</ecNumber>
    </recommendedName>
    <alternativeName>
        <fullName evidence="11 12">Dihydropteroate pyrophosphorylase</fullName>
    </alternativeName>
</protein>
<dbReference type="Proteomes" id="UP000217153">
    <property type="component" value="Chromosome"/>
</dbReference>
<comment type="function">
    <text evidence="12">Catalyzes the condensation of para-aminobenzoate (pABA) with 6-hydroxymethyl-7,8-dihydropterin diphosphate (DHPt-PP) to form 7,8-dihydropteroate (H2Pte), the immediate precursor of folate derivatives.</text>
</comment>
<gene>
    <name evidence="14" type="primary">folP</name>
    <name evidence="14" type="ORF">B1s21122_00440</name>
</gene>
<keyword evidence="9 12" id="KW-0460">Magnesium</keyword>
<evidence type="ECO:0000256" key="8">
    <source>
        <dbReference type="ARBA" id="ARBA00022723"/>
    </source>
</evidence>
<dbReference type="InterPro" id="IPR006390">
    <property type="entry name" value="DHP_synth_dom"/>
</dbReference>
<dbReference type="EC" id="2.5.1.15" evidence="5 12"/>
<dbReference type="CDD" id="cd00739">
    <property type="entry name" value="DHPS"/>
    <property type="match status" value="1"/>
</dbReference>
<evidence type="ECO:0000256" key="11">
    <source>
        <dbReference type="ARBA" id="ARBA00030193"/>
    </source>
</evidence>